<dbReference type="PANTHER" id="PTHR46328">
    <property type="entry name" value="FAR-RED IMPAIRED RESPONSIVE (FAR1) FAMILY PROTEIN-RELATED"/>
    <property type="match status" value="1"/>
</dbReference>
<sequence>MDLCRDSAASEDGSCPVMDDLDENYTVRDCTTVEANIFSDEVEENFSIDETIPEDPSAAENANGLDPYIGREFESEHATYLFYGEYARHVGFGIRKRFIRRSKLNNEVIGRTYVCSREDSLKLAEESSLTKERYRMAKIFLKEALMKVASMEKVPGKVCAFSCGGMLSLVPNKAGCWIAAACSLILAVLVSESFVVQLVVK</sequence>
<evidence type="ECO:0000313" key="4">
    <source>
        <dbReference type="Proteomes" id="UP000554482"/>
    </source>
</evidence>
<dbReference type="Proteomes" id="UP000554482">
    <property type="component" value="Unassembled WGS sequence"/>
</dbReference>
<keyword evidence="4" id="KW-1185">Reference proteome</keyword>
<protein>
    <submittedName>
        <fullName evidence="3">Far1-related sequence 4-like</fullName>
    </submittedName>
</protein>
<gene>
    <name evidence="3" type="ORF">FRX31_010054</name>
</gene>
<accession>A0A7J6WUR3</accession>
<dbReference type="AlphaFoldDB" id="A0A7J6WUR3"/>
<dbReference type="EMBL" id="JABWDY010010840">
    <property type="protein sequence ID" value="KAF5200360.1"/>
    <property type="molecule type" value="Genomic_DNA"/>
</dbReference>
<keyword evidence="1" id="KW-0812">Transmembrane</keyword>
<comment type="caution">
    <text evidence="3">The sequence shown here is derived from an EMBL/GenBank/DDBJ whole genome shotgun (WGS) entry which is preliminary data.</text>
</comment>
<evidence type="ECO:0000259" key="2">
    <source>
        <dbReference type="Pfam" id="PF03101"/>
    </source>
</evidence>
<proteinExistence type="predicted"/>
<keyword evidence="1" id="KW-1133">Transmembrane helix</keyword>
<evidence type="ECO:0000313" key="3">
    <source>
        <dbReference type="EMBL" id="KAF5200360.1"/>
    </source>
</evidence>
<dbReference type="InterPro" id="IPR004330">
    <property type="entry name" value="FAR1_DNA_bnd_dom"/>
</dbReference>
<keyword evidence="1" id="KW-0472">Membrane</keyword>
<feature type="domain" description="FAR1" evidence="2">
    <location>
        <begin position="82"/>
        <end position="131"/>
    </location>
</feature>
<reference evidence="3 4" key="1">
    <citation type="submission" date="2020-06" db="EMBL/GenBank/DDBJ databases">
        <title>Transcriptomic and genomic resources for Thalictrum thalictroides and T. hernandezii: Facilitating candidate gene discovery in an emerging model plant lineage.</title>
        <authorList>
            <person name="Arias T."/>
            <person name="Riano-Pachon D.M."/>
            <person name="Di Stilio V.S."/>
        </authorList>
    </citation>
    <scope>NUCLEOTIDE SEQUENCE [LARGE SCALE GENOMIC DNA]</scope>
    <source>
        <strain evidence="4">cv. WT478/WT964</strain>
        <tissue evidence="3">Leaves</tissue>
    </source>
</reference>
<dbReference type="Pfam" id="PF03101">
    <property type="entry name" value="FAR1"/>
    <property type="match status" value="1"/>
</dbReference>
<organism evidence="3 4">
    <name type="scientific">Thalictrum thalictroides</name>
    <name type="common">Rue-anemone</name>
    <name type="synonym">Anemone thalictroides</name>
    <dbReference type="NCBI Taxonomy" id="46969"/>
    <lineage>
        <taxon>Eukaryota</taxon>
        <taxon>Viridiplantae</taxon>
        <taxon>Streptophyta</taxon>
        <taxon>Embryophyta</taxon>
        <taxon>Tracheophyta</taxon>
        <taxon>Spermatophyta</taxon>
        <taxon>Magnoliopsida</taxon>
        <taxon>Ranunculales</taxon>
        <taxon>Ranunculaceae</taxon>
        <taxon>Thalictroideae</taxon>
        <taxon>Thalictrum</taxon>
    </lineage>
</organism>
<feature type="transmembrane region" description="Helical" evidence="1">
    <location>
        <begin position="177"/>
        <end position="200"/>
    </location>
</feature>
<name>A0A7J6WUR3_THATH</name>
<feature type="non-terminal residue" evidence="3">
    <location>
        <position position="1"/>
    </location>
</feature>
<evidence type="ECO:0000256" key="1">
    <source>
        <dbReference type="SAM" id="Phobius"/>
    </source>
</evidence>
<dbReference type="OrthoDB" id="1427856at2759"/>